<organism evidence="2 3">
    <name type="scientific">Nephila pilipes</name>
    <name type="common">Giant wood spider</name>
    <name type="synonym">Nephila maculata</name>
    <dbReference type="NCBI Taxonomy" id="299642"/>
    <lineage>
        <taxon>Eukaryota</taxon>
        <taxon>Metazoa</taxon>
        <taxon>Ecdysozoa</taxon>
        <taxon>Arthropoda</taxon>
        <taxon>Chelicerata</taxon>
        <taxon>Arachnida</taxon>
        <taxon>Araneae</taxon>
        <taxon>Araneomorphae</taxon>
        <taxon>Entelegynae</taxon>
        <taxon>Araneoidea</taxon>
        <taxon>Nephilidae</taxon>
        <taxon>Nephila</taxon>
    </lineage>
</organism>
<dbReference type="AlphaFoldDB" id="A0A8X6TM26"/>
<accession>A0A8X6TM26</accession>
<comment type="caution">
    <text evidence="2">The sequence shown here is derived from an EMBL/GenBank/DDBJ whole genome shotgun (WGS) entry which is preliminary data.</text>
</comment>
<evidence type="ECO:0000313" key="3">
    <source>
        <dbReference type="Proteomes" id="UP000887013"/>
    </source>
</evidence>
<reference evidence="2" key="1">
    <citation type="submission" date="2020-08" db="EMBL/GenBank/DDBJ databases">
        <title>Multicomponent nature underlies the extraordinary mechanical properties of spider dragline silk.</title>
        <authorList>
            <person name="Kono N."/>
            <person name="Nakamura H."/>
            <person name="Mori M."/>
            <person name="Yoshida Y."/>
            <person name="Ohtoshi R."/>
            <person name="Malay A.D."/>
            <person name="Moran D.A.P."/>
            <person name="Tomita M."/>
            <person name="Numata K."/>
            <person name="Arakawa K."/>
        </authorList>
    </citation>
    <scope>NUCLEOTIDE SEQUENCE</scope>
</reference>
<gene>
    <name evidence="2" type="ORF">NPIL_663841</name>
</gene>
<feature type="region of interest" description="Disordered" evidence="1">
    <location>
        <begin position="1"/>
        <end position="22"/>
    </location>
</feature>
<keyword evidence="3" id="KW-1185">Reference proteome</keyword>
<dbReference type="Proteomes" id="UP000887013">
    <property type="component" value="Unassembled WGS sequence"/>
</dbReference>
<sequence>MHGERRQSEVYETKDSNGYEMPTKINLRNRDETLAIGSIPRPISLPHYLSQNLGFPEDPVLHRSGENLFSYEQIRK</sequence>
<name>A0A8X6TM26_NEPPI</name>
<protein>
    <submittedName>
        <fullName evidence="2">Uncharacterized protein</fullName>
    </submittedName>
</protein>
<feature type="compositionally biased region" description="Basic and acidic residues" evidence="1">
    <location>
        <begin position="1"/>
        <end position="17"/>
    </location>
</feature>
<proteinExistence type="predicted"/>
<evidence type="ECO:0000256" key="1">
    <source>
        <dbReference type="SAM" id="MobiDB-lite"/>
    </source>
</evidence>
<evidence type="ECO:0000313" key="2">
    <source>
        <dbReference type="EMBL" id="GFT25234.1"/>
    </source>
</evidence>
<dbReference type="EMBL" id="BMAW01060246">
    <property type="protein sequence ID" value="GFT25234.1"/>
    <property type="molecule type" value="Genomic_DNA"/>
</dbReference>